<evidence type="ECO:0000313" key="16">
    <source>
        <dbReference type="Proteomes" id="UP000050874"/>
    </source>
</evidence>
<dbReference type="Gene3D" id="2.40.50.100">
    <property type="match status" value="1"/>
</dbReference>
<evidence type="ECO:0000256" key="9">
    <source>
        <dbReference type="ARBA" id="ARBA00023315"/>
    </source>
</evidence>
<evidence type="ECO:0000313" key="15">
    <source>
        <dbReference type="EMBL" id="KRO41251.1"/>
    </source>
</evidence>
<evidence type="ECO:0000259" key="13">
    <source>
        <dbReference type="PROSITE" id="PS50968"/>
    </source>
</evidence>
<dbReference type="GO" id="GO:0005829">
    <property type="term" value="C:cytosol"/>
    <property type="evidence" value="ECO:0007669"/>
    <property type="project" value="TreeGrafter"/>
</dbReference>
<dbReference type="Gene3D" id="4.10.320.10">
    <property type="entry name" value="E3-binding domain"/>
    <property type="match status" value="1"/>
</dbReference>
<dbReference type="InterPro" id="IPR036625">
    <property type="entry name" value="E3-bd_dom_sf"/>
</dbReference>
<dbReference type="SUPFAM" id="SSF51230">
    <property type="entry name" value="Single hybrid motif"/>
    <property type="match status" value="1"/>
</dbReference>
<comment type="caution">
    <text evidence="15">The sequence shown here is derived from an EMBL/GenBank/DDBJ whole genome shotgun (WGS) entry which is preliminary data.</text>
</comment>
<dbReference type="UniPathway" id="UPA00868">
    <property type="reaction ID" value="UER00840"/>
</dbReference>
<dbReference type="PROSITE" id="PS51826">
    <property type="entry name" value="PSBD"/>
    <property type="match status" value="1"/>
</dbReference>
<comment type="function">
    <text evidence="1 11">E2 component of the 2-oxoglutarate dehydrogenase (OGDH) complex which catalyzes the second step in the conversion of 2-oxoglutarate to succinyl-CoA and CO(2).</text>
</comment>
<keyword evidence="8 11" id="KW-0450">Lipoyl</keyword>
<dbReference type="InterPro" id="IPR004167">
    <property type="entry name" value="PSBD"/>
</dbReference>
<evidence type="ECO:0000256" key="1">
    <source>
        <dbReference type="ARBA" id="ARBA00004052"/>
    </source>
</evidence>
<evidence type="ECO:0000256" key="2">
    <source>
        <dbReference type="ARBA" id="ARBA00005145"/>
    </source>
</evidence>
<sequence length="408" mass="43956">MTTEIKSPTFPESVADGTIANWVKQEGEPVKQDEVIAEIETDKVVLEVVAPFDGTIVKILKPAGEVVQSAELIAQFEQQTAQQEPVNETKEPNKPAEVTVESTPVSSSSDAKENGPATKKLLKEHNLKAEEVSGSGKDGRITKADVVNHLEDTAPPSPAPATQSTQAAAKTSAPSGRHEERVPMSRLRSTIAKRLLAVKQETAMLTTFNEVNLQPIKDLRAKFGKDFEAEHGVKLGFMGFFVLAAVHALKKFPVVNASIDGSDIVYHGYQDVGVAVSTDRGLVVPVIRDADNLGLADVEKSILDYSIKAKDGKLSMADMEGGTFTISNGGVFGSLLSTPILNAPQTAILGMHTIQDRPIALNGEVVIRPMMYLAMSYDHRLLDGKEAVAFLIAIKDQLESPEKLLLNI</sequence>
<feature type="domain" description="Lipoyl-binding" evidence="13">
    <location>
        <begin position="2"/>
        <end position="77"/>
    </location>
</feature>
<dbReference type="PANTHER" id="PTHR43416">
    <property type="entry name" value="DIHYDROLIPOYLLYSINE-RESIDUE SUCCINYLTRANSFERASE COMPONENT OF 2-OXOGLUTARATE DEHYDROGENASE COMPLEX, MITOCHONDRIAL-RELATED"/>
    <property type="match status" value="1"/>
</dbReference>
<dbReference type="CDD" id="cd06849">
    <property type="entry name" value="lipoyl_domain"/>
    <property type="match status" value="1"/>
</dbReference>
<dbReference type="GO" id="GO:0006099">
    <property type="term" value="P:tricarboxylic acid cycle"/>
    <property type="evidence" value="ECO:0007669"/>
    <property type="project" value="UniProtKB-UniRule"/>
</dbReference>
<dbReference type="EMBL" id="LIAV01000013">
    <property type="protein sequence ID" value="KRO41251.1"/>
    <property type="molecule type" value="Genomic_DNA"/>
</dbReference>
<evidence type="ECO:0000256" key="3">
    <source>
        <dbReference type="ARBA" id="ARBA00007317"/>
    </source>
</evidence>
<comment type="pathway">
    <text evidence="2 11">Amino-acid degradation; L-lysine degradation via saccharopine pathway; glutaryl-CoA from L-lysine: step 6/6.</text>
</comment>
<dbReference type="InterPro" id="IPR006255">
    <property type="entry name" value="SucB"/>
</dbReference>
<dbReference type="AlphaFoldDB" id="A0A0R2PYS4"/>
<dbReference type="SUPFAM" id="SSF52777">
    <property type="entry name" value="CoA-dependent acyltransferases"/>
    <property type="match status" value="1"/>
</dbReference>
<evidence type="ECO:0000256" key="4">
    <source>
        <dbReference type="ARBA" id="ARBA00012945"/>
    </source>
</evidence>
<evidence type="ECO:0000256" key="7">
    <source>
        <dbReference type="ARBA" id="ARBA00022679"/>
    </source>
</evidence>
<keyword evidence="9 11" id="KW-0012">Acyltransferase</keyword>
<organism evidence="15 16">
    <name type="scientific">SAR86 cluster bacterium BACL1 MAG-120920-bin57</name>
    <dbReference type="NCBI Taxonomy" id="1655571"/>
    <lineage>
        <taxon>Bacteria</taxon>
        <taxon>Pseudomonadati</taxon>
        <taxon>Pseudomonadota</taxon>
        <taxon>Gammaproteobacteria</taxon>
        <taxon>SAR86 cluster</taxon>
    </lineage>
</organism>
<evidence type="ECO:0000256" key="10">
    <source>
        <dbReference type="ARBA" id="ARBA00052761"/>
    </source>
</evidence>
<evidence type="ECO:0000256" key="11">
    <source>
        <dbReference type="RuleBase" id="RU361138"/>
    </source>
</evidence>
<dbReference type="Gene3D" id="3.30.559.10">
    <property type="entry name" value="Chloramphenicol acetyltransferase-like domain"/>
    <property type="match status" value="1"/>
</dbReference>
<comment type="catalytic activity">
    <reaction evidence="10 11">
        <text>N(6)-[(R)-dihydrolipoyl]-L-lysyl-[protein] + succinyl-CoA = N(6)-[(R)-S(8)-succinyldihydrolipoyl]-L-lysyl-[protein] + CoA</text>
        <dbReference type="Rhea" id="RHEA:15213"/>
        <dbReference type="Rhea" id="RHEA-COMP:10475"/>
        <dbReference type="Rhea" id="RHEA-COMP:20092"/>
        <dbReference type="ChEBI" id="CHEBI:57287"/>
        <dbReference type="ChEBI" id="CHEBI:57292"/>
        <dbReference type="ChEBI" id="CHEBI:83100"/>
        <dbReference type="ChEBI" id="CHEBI:83120"/>
        <dbReference type="EC" id="2.3.1.61"/>
    </reaction>
</comment>
<feature type="domain" description="Peripheral subunit-binding (PSBD)" evidence="14">
    <location>
        <begin position="113"/>
        <end position="150"/>
    </location>
</feature>
<evidence type="ECO:0000256" key="6">
    <source>
        <dbReference type="ARBA" id="ARBA00022532"/>
    </source>
</evidence>
<dbReference type="PROSITE" id="PS00189">
    <property type="entry name" value="LIPOYL"/>
    <property type="match status" value="1"/>
</dbReference>
<comment type="cofactor">
    <cofactor evidence="11">
        <name>(R)-lipoate</name>
        <dbReference type="ChEBI" id="CHEBI:83088"/>
    </cofactor>
    <text evidence="11">Binds 1 lipoyl cofactor covalently.</text>
</comment>
<comment type="similarity">
    <text evidence="3 11">Belongs to the 2-oxoacid dehydrogenase family.</text>
</comment>
<accession>A0A0R2PYS4</accession>
<feature type="region of interest" description="Disordered" evidence="12">
    <location>
        <begin position="78"/>
        <end position="119"/>
    </location>
</feature>
<dbReference type="InterPro" id="IPR050537">
    <property type="entry name" value="2-oxoacid_dehydrogenase"/>
</dbReference>
<dbReference type="PROSITE" id="PS50968">
    <property type="entry name" value="BIOTINYL_LIPOYL"/>
    <property type="match status" value="1"/>
</dbReference>
<feature type="compositionally biased region" description="Low complexity" evidence="12">
    <location>
        <begin position="97"/>
        <end position="109"/>
    </location>
</feature>
<dbReference type="GO" id="GO:0004149">
    <property type="term" value="F:dihydrolipoyllysine-residue succinyltransferase activity"/>
    <property type="evidence" value="ECO:0007669"/>
    <property type="project" value="UniProtKB-UniRule"/>
</dbReference>
<protein>
    <recommendedName>
        <fullName evidence="5 11">Dihydrolipoyllysine-residue succinyltransferase component of 2-oxoglutarate dehydrogenase complex</fullName>
        <ecNumber evidence="4 11">2.3.1.61</ecNumber>
    </recommendedName>
    <alternativeName>
        <fullName evidence="11">2-oxoglutarate dehydrogenase complex component E2</fullName>
    </alternativeName>
</protein>
<proteinExistence type="inferred from homology"/>
<evidence type="ECO:0000256" key="5">
    <source>
        <dbReference type="ARBA" id="ARBA00019511"/>
    </source>
</evidence>
<dbReference type="GO" id="GO:0033512">
    <property type="term" value="P:L-lysine catabolic process to acetyl-CoA via saccharopine"/>
    <property type="evidence" value="ECO:0007669"/>
    <property type="project" value="UniProtKB-UniRule"/>
</dbReference>
<dbReference type="Pfam" id="PF02817">
    <property type="entry name" value="E3_binding"/>
    <property type="match status" value="1"/>
</dbReference>
<dbReference type="Pfam" id="PF00198">
    <property type="entry name" value="2-oxoacid_dh"/>
    <property type="match status" value="1"/>
</dbReference>
<gene>
    <name evidence="15" type="ORF">ABR63_01615</name>
</gene>
<keyword evidence="7 11" id="KW-0808">Transferase</keyword>
<dbReference type="SUPFAM" id="SSF47005">
    <property type="entry name" value="Peripheral subunit-binding domain of 2-oxo acid dehydrogenase complex"/>
    <property type="match status" value="1"/>
</dbReference>
<dbReference type="Proteomes" id="UP000050874">
    <property type="component" value="Unassembled WGS sequence"/>
</dbReference>
<dbReference type="InterPro" id="IPR001078">
    <property type="entry name" value="2-oxoacid_DH_actylTfrase"/>
</dbReference>
<feature type="region of interest" description="Disordered" evidence="12">
    <location>
        <begin position="150"/>
        <end position="184"/>
    </location>
</feature>
<feature type="compositionally biased region" description="Low complexity" evidence="12">
    <location>
        <begin position="160"/>
        <end position="175"/>
    </location>
</feature>
<dbReference type="InterPro" id="IPR000089">
    <property type="entry name" value="Biotin_lipoyl"/>
</dbReference>
<evidence type="ECO:0000256" key="8">
    <source>
        <dbReference type="ARBA" id="ARBA00022823"/>
    </source>
</evidence>
<dbReference type="EC" id="2.3.1.61" evidence="4 11"/>
<reference evidence="16" key="1">
    <citation type="submission" date="2015-10" db="EMBL/GenBank/DDBJ databases">
        <title>Metagenome-Assembled Genomes uncover a global brackish microbiome.</title>
        <authorList>
            <person name="Hugerth L.W."/>
            <person name="Larsson J."/>
            <person name="Alneberg J."/>
            <person name="Lindh M.V."/>
            <person name="Legrand C."/>
            <person name="Pinhassi J."/>
            <person name="Andersson A."/>
        </authorList>
    </citation>
    <scope>NUCLEOTIDE SEQUENCE [LARGE SCALE GENOMIC DNA]</scope>
</reference>
<dbReference type="InterPro" id="IPR003016">
    <property type="entry name" value="2-oxoA_DH_lipoyl-BS"/>
</dbReference>
<dbReference type="InterPro" id="IPR023213">
    <property type="entry name" value="CAT-like_dom_sf"/>
</dbReference>
<evidence type="ECO:0000256" key="12">
    <source>
        <dbReference type="SAM" id="MobiDB-lite"/>
    </source>
</evidence>
<dbReference type="NCBIfam" id="TIGR01347">
    <property type="entry name" value="sucB"/>
    <property type="match status" value="1"/>
</dbReference>
<evidence type="ECO:0000259" key="14">
    <source>
        <dbReference type="PROSITE" id="PS51826"/>
    </source>
</evidence>
<keyword evidence="6 11" id="KW-0816">Tricarboxylic acid cycle</keyword>
<dbReference type="GO" id="GO:0045252">
    <property type="term" value="C:oxoglutarate dehydrogenase complex"/>
    <property type="evidence" value="ECO:0007669"/>
    <property type="project" value="UniProtKB-UniRule"/>
</dbReference>
<dbReference type="InterPro" id="IPR011053">
    <property type="entry name" value="Single_hybrid_motif"/>
</dbReference>
<name>A0A0R2PYS4_9GAMM</name>
<dbReference type="NCBIfam" id="NF004309">
    <property type="entry name" value="PRK05704.1"/>
    <property type="match status" value="1"/>
</dbReference>
<dbReference type="PANTHER" id="PTHR43416:SF5">
    <property type="entry name" value="DIHYDROLIPOYLLYSINE-RESIDUE SUCCINYLTRANSFERASE COMPONENT OF 2-OXOGLUTARATE DEHYDROGENASE COMPLEX, MITOCHONDRIAL"/>
    <property type="match status" value="1"/>
</dbReference>
<dbReference type="Pfam" id="PF00364">
    <property type="entry name" value="Biotin_lipoyl"/>
    <property type="match status" value="1"/>
</dbReference>